<reference evidence="1 2" key="1">
    <citation type="journal article" date="2023" name="Sci. Data">
        <title>Genome assembly of the Korean intertidal mud-creeper Batillaria attramentaria.</title>
        <authorList>
            <person name="Patra A.K."/>
            <person name="Ho P.T."/>
            <person name="Jun S."/>
            <person name="Lee S.J."/>
            <person name="Kim Y."/>
            <person name="Won Y.J."/>
        </authorList>
    </citation>
    <scope>NUCLEOTIDE SEQUENCE [LARGE SCALE GENOMIC DNA]</scope>
    <source>
        <strain evidence="1">Wonlab-2016</strain>
    </source>
</reference>
<dbReference type="Proteomes" id="UP001519460">
    <property type="component" value="Unassembled WGS sequence"/>
</dbReference>
<comment type="caution">
    <text evidence="1">The sequence shown here is derived from an EMBL/GenBank/DDBJ whole genome shotgun (WGS) entry which is preliminary data.</text>
</comment>
<dbReference type="AlphaFoldDB" id="A0ABD0JQ48"/>
<dbReference type="EMBL" id="JACVVK020000371">
    <property type="protein sequence ID" value="KAK7476612.1"/>
    <property type="molecule type" value="Genomic_DNA"/>
</dbReference>
<name>A0ABD0JQ48_9CAEN</name>
<proteinExistence type="predicted"/>
<evidence type="ECO:0000313" key="1">
    <source>
        <dbReference type="EMBL" id="KAK7476612.1"/>
    </source>
</evidence>
<organism evidence="1 2">
    <name type="scientific">Batillaria attramentaria</name>
    <dbReference type="NCBI Taxonomy" id="370345"/>
    <lineage>
        <taxon>Eukaryota</taxon>
        <taxon>Metazoa</taxon>
        <taxon>Spiralia</taxon>
        <taxon>Lophotrochozoa</taxon>
        <taxon>Mollusca</taxon>
        <taxon>Gastropoda</taxon>
        <taxon>Caenogastropoda</taxon>
        <taxon>Sorbeoconcha</taxon>
        <taxon>Cerithioidea</taxon>
        <taxon>Batillariidae</taxon>
        <taxon>Batillaria</taxon>
    </lineage>
</organism>
<evidence type="ECO:0000313" key="2">
    <source>
        <dbReference type="Proteomes" id="UP001519460"/>
    </source>
</evidence>
<protein>
    <submittedName>
        <fullName evidence="1">Uncharacterized protein</fullName>
    </submittedName>
</protein>
<sequence>MDAVDNSESEKFKGLFICTLQLIHGTPQKHYTVHVYLVATHASNIRASLKKQQDISTNNVFKNPRAAVIPCISNWNTSKQYSIMH</sequence>
<accession>A0ABD0JQ48</accession>
<gene>
    <name evidence="1" type="ORF">BaRGS_00032158</name>
</gene>
<keyword evidence="2" id="KW-1185">Reference proteome</keyword>